<dbReference type="SMART" id="SM00028">
    <property type="entry name" value="TPR"/>
    <property type="match status" value="2"/>
</dbReference>
<dbReference type="Proteomes" id="UP000683925">
    <property type="component" value="Unassembled WGS sequence"/>
</dbReference>
<dbReference type="AlphaFoldDB" id="A0A8S1WXP1"/>
<evidence type="ECO:0000313" key="4">
    <source>
        <dbReference type="Proteomes" id="UP000683925"/>
    </source>
</evidence>
<sequence>MKSIIVIIKGSMIKHQIIIVMQYNLIPNTLQLTLTEGYFINKWAIQKMHQMIMIKQYQLIIKTLKPTQKEMNFLIQFSIFFRGLLYFLSNVIEKAFYDLNKVRELYHENVYVISNRILIYQQMGKIEKVCQDLNQAINLNPSPFFISYFQRAYQYILMGDFQKGLVDLNQVIQLQPKFSPSYFQRGFTYFQMDQTDTHSKILLKRYKFTLIELSNIIISEQLKLFTVTGVQISTQSTSNFKLVEDSDRLNSSRYIFFGLFFKQWEMRKRALNEFNQAIKT</sequence>
<dbReference type="Pfam" id="PF13181">
    <property type="entry name" value="TPR_8"/>
    <property type="match status" value="1"/>
</dbReference>
<protein>
    <recommendedName>
        <fullName evidence="5">Tetratricopeptide repeat protein</fullName>
    </recommendedName>
</protein>
<name>A0A8S1WXP1_PAROT</name>
<keyword evidence="4" id="KW-1185">Reference proteome</keyword>
<dbReference type="EMBL" id="CAJJDP010000104">
    <property type="protein sequence ID" value="CAD8193340.1"/>
    <property type="molecule type" value="Genomic_DNA"/>
</dbReference>
<keyword evidence="1" id="KW-0677">Repeat</keyword>
<evidence type="ECO:0000256" key="2">
    <source>
        <dbReference type="ARBA" id="ARBA00022803"/>
    </source>
</evidence>
<dbReference type="InterPro" id="IPR050498">
    <property type="entry name" value="Ycf3"/>
</dbReference>
<evidence type="ECO:0008006" key="5">
    <source>
        <dbReference type="Google" id="ProtNLM"/>
    </source>
</evidence>
<organism evidence="3 4">
    <name type="scientific">Paramecium octaurelia</name>
    <dbReference type="NCBI Taxonomy" id="43137"/>
    <lineage>
        <taxon>Eukaryota</taxon>
        <taxon>Sar</taxon>
        <taxon>Alveolata</taxon>
        <taxon>Ciliophora</taxon>
        <taxon>Intramacronucleata</taxon>
        <taxon>Oligohymenophorea</taxon>
        <taxon>Peniculida</taxon>
        <taxon>Parameciidae</taxon>
        <taxon>Paramecium</taxon>
    </lineage>
</organism>
<comment type="caution">
    <text evidence="3">The sequence shown here is derived from an EMBL/GenBank/DDBJ whole genome shotgun (WGS) entry which is preliminary data.</text>
</comment>
<dbReference type="PANTHER" id="PTHR44858">
    <property type="entry name" value="TETRATRICOPEPTIDE REPEAT PROTEIN 6"/>
    <property type="match status" value="1"/>
</dbReference>
<keyword evidence="2" id="KW-0802">TPR repeat</keyword>
<proteinExistence type="predicted"/>
<dbReference type="PANTHER" id="PTHR44858:SF1">
    <property type="entry name" value="UDP-N-ACETYLGLUCOSAMINE--PEPTIDE N-ACETYLGLUCOSAMINYLTRANSFERASE SPINDLY-RELATED"/>
    <property type="match status" value="1"/>
</dbReference>
<evidence type="ECO:0000256" key="1">
    <source>
        <dbReference type="ARBA" id="ARBA00022737"/>
    </source>
</evidence>
<gene>
    <name evidence="3" type="ORF">POCTA_138.1.T1040096</name>
</gene>
<reference evidence="3" key="1">
    <citation type="submission" date="2021-01" db="EMBL/GenBank/DDBJ databases">
        <authorList>
            <consortium name="Genoscope - CEA"/>
            <person name="William W."/>
        </authorList>
    </citation>
    <scope>NUCLEOTIDE SEQUENCE</scope>
</reference>
<dbReference type="InterPro" id="IPR019734">
    <property type="entry name" value="TPR_rpt"/>
</dbReference>
<accession>A0A8S1WXP1</accession>
<evidence type="ECO:0000313" key="3">
    <source>
        <dbReference type="EMBL" id="CAD8193340.1"/>
    </source>
</evidence>